<proteinExistence type="predicted"/>
<evidence type="ECO:0000313" key="2">
    <source>
        <dbReference type="Proteomes" id="UP000712600"/>
    </source>
</evidence>
<organism evidence="1 2">
    <name type="scientific">Brassica cretica</name>
    <name type="common">Mustard</name>
    <dbReference type="NCBI Taxonomy" id="69181"/>
    <lineage>
        <taxon>Eukaryota</taxon>
        <taxon>Viridiplantae</taxon>
        <taxon>Streptophyta</taxon>
        <taxon>Embryophyta</taxon>
        <taxon>Tracheophyta</taxon>
        <taxon>Spermatophyta</taxon>
        <taxon>Magnoliopsida</taxon>
        <taxon>eudicotyledons</taxon>
        <taxon>Gunneridae</taxon>
        <taxon>Pentapetalae</taxon>
        <taxon>rosids</taxon>
        <taxon>malvids</taxon>
        <taxon>Brassicales</taxon>
        <taxon>Brassicaceae</taxon>
        <taxon>Brassiceae</taxon>
        <taxon>Brassica</taxon>
    </lineage>
</organism>
<accession>A0A8S9PHQ4</accession>
<dbReference type="Proteomes" id="UP000712600">
    <property type="component" value="Unassembled WGS sequence"/>
</dbReference>
<evidence type="ECO:0000313" key="1">
    <source>
        <dbReference type="EMBL" id="KAF3522347.1"/>
    </source>
</evidence>
<dbReference type="AlphaFoldDB" id="A0A8S9PHQ4"/>
<name>A0A8S9PHQ4_BRACR</name>
<dbReference type="EMBL" id="QGKX02001347">
    <property type="protein sequence ID" value="KAF3522347.1"/>
    <property type="molecule type" value="Genomic_DNA"/>
</dbReference>
<protein>
    <submittedName>
        <fullName evidence="1">Uncharacterized protein</fullName>
    </submittedName>
</protein>
<sequence>MRYADGSPCHAGLHSRPELELYSQPYLAAEYRSMSDAECRSMTGGKCRSTKEKSRSTVEGECRSKNECCCRSMWCVFLCGLSVINVQDLKRAMFVPCCFWYCKTCS</sequence>
<comment type="caution">
    <text evidence="1">The sequence shown here is derived from an EMBL/GenBank/DDBJ whole genome shotgun (WGS) entry which is preliminary data.</text>
</comment>
<reference evidence="1" key="1">
    <citation type="submission" date="2019-12" db="EMBL/GenBank/DDBJ databases">
        <title>Genome sequencing and annotation of Brassica cretica.</title>
        <authorList>
            <person name="Studholme D.J."/>
            <person name="Sarris P."/>
        </authorList>
    </citation>
    <scope>NUCLEOTIDE SEQUENCE</scope>
    <source>
        <strain evidence="1">PFS-109/04</strain>
        <tissue evidence="1">Leaf</tissue>
    </source>
</reference>
<gene>
    <name evidence="1" type="ORF">F2Q69_00047491</name>
</gene>